<gene>
    <name evidence="1" type="ORF">SI65_05627</name>
</gene>
<accession>A0A1E3BDG2</accession>
<dbReference type="OrthoDB" id="5086500at2759"/>
<evidence type="ECO:0000313" key="2">
    <source>
        <dbReference type="Proteomes" id="UP000094569"/>
    </source>
</evidence>
<evidence type="ECO:0000313" key="1">
    <source>
        <dbReference type="EMBL" id="ODM19010.1"/>
    </source>
</evidence>
<dbReference type="SUPFAM" id="SSF52540">
    <property type="entry name" value="P-loop containing nucleoside triphosphate hydrolases"/>
    <property type="match status" value="1"/>
</dbReference>
<dbReference type="STRING" id="573508.A0A1E3BDG2"/>
<dbReference type="InterPro" id="IPR011990">
    <property type="entry name" value="TPR-like_helical_dom_sf"/>
</dbReference>
<dbReference type="Pfam" id="PF13424">
    <property type="entry name" value="TPR_12"/>
    <property type="match status" value="3"/>
</dbReference>
<keyword evidence="2" id="KW-1185">Reference proteome</keyword>
<dbReference type="PANTHER" id="PTHR46082:SF6">
    <property type="entry name" value="AAA+ ATPASE DOMAIN-CONTAINING PROTEIN-RELATED"/>
    <property type="match status" value="1"/>
</dbReference>
<sequence length="1146" mass="129725">MDISIVAVHGLHEDPVTAWIEPESGALWLRDLVPFHIPKARILSFGYEASPTSYDDVRIVEKIQSLATTLVADLEGDRSLENCERRPIIFVCHGLGGVVVKKALAHSASSTSSLVAHLNDIFISTFAILFFGTPHDHINIANWLLLQSSTATSAESRRVKNSQSQPRVKLLSLETITNQFAPLMKKFHATFFWEGMPTDFGGYVDFLVDQASAAPVIYDAPKCAIVGATHSQMIKFSESSPSYRTVLSTLKRYCRMSPNIIFHRWKEADDAMARARVNEAQELTDFRFSLPDKLPDLFFSELPREETRNQYYFTRMLYSDSYIGRTNAYRKIREAFLSTNISFSMQGQKRFVVHGIAGSGKSQLCTNFAYDNRECYWAVFTIDATTSRLAAESYSAIGKIGGLEGTESSGKYFLSQVREPWLLIIDNADNPDIHLPNLFPPGNRGHILVTSRNRNLQDYGNVGSIELGGLKEDEALYLLLRSARISTPWDNSTETAGNEITRALGYLALAVKQAGTAISQKLCNLTEYLGFYQYYRKRRQRASVASGTVPMEVISSSQQDDIYSAFDLSFDYLKRKQTVESQDAIEILNVVSFYHFRNIRVDIFERALENRQTSTTASTFREALARRLQPPVLLPRFLRRDVADTEPLYVKSALRELYICSLINYEEGTNKFYLHPLVHTWARDRINPSQRKVWAYIALNTLLEAVTLPSGKDHETDSQFLRDIIPHLDECIAASPVEIKIFNSRLGSFGFIGLNLILPTMFYILRAQARTAAKCGYLYAQSGRFSQSAHYLSMVKDLMVQTLGYNNEITQRATLFLADILWGLGQLKDCITLQSQIVEVRTRRLGTFHRETLQAMAKLGHSFWLNGQYVESLRVLEDTARMSSEALGPKDLDTLIALDHLGVTLGSWQRYQESKALHEKVLEIRKDILGEDDLETLTTMSNLAMAMLDLEQREQAQRMMHLVYEMRKEKLGKEHPYTLWALCYLSKVHVELGRLGEAEDMLVGGIAAGKRSLGDEHLGVLMGCGELARVYARQGRLDEAEELSQSTLRRVKESRGSEHYDYIFGMWKLGQLYELQSQVARALDAYRIALENTEARLTTEHPLSKQIELRIIALGGFSLPTYEKGADVETDVDKQRSVHDSLWPST</sequence>
<dbReference type="InterPro" id="IPR053137">
    <property type="entry name" value="NLR-like"/>
</dbReference>
<reference evidence="1 2" key="1">
    <citation type="journal article" date="2016" name="BMC Genomics">
        <title>Comparative genomic and transcriptomic analyses of the Fuzhuan brick tea-fermentation fungus Aspergillus cristatus.</title>
        <authorList>
            <person name="Ge Y."/>
            <person name="Wang Y."/>
            <person name="Liu Y."/>
            <person name="Tan Y."/>
            <person name="Ren X."/>
            <person name="Zhang X."/>
            <person name="Hyde K.D."/>
            <person name="Liu Y."/>
            <person name="Liu Z."/>
        </authorList>
    </citation>
    <scope>NUCLEOTIDE SEQUENCE [LARGE SCALE GENOMIC DNA]</scope>
    <source>
        <strain evidence="1 2">GZAAS20.1005</strain>
    </source>
</reference>
<evidence type="ECO:0008006" key="3">
    <source>
        <dbReference type="Google" id="ProtNLM"/>
    </source>
</evidence>
<organism evidence="1 2">
    <name type="scientific">Aspergillus cristatus</name>
    <name type="common">Chinese Fuzhuan brick tea-fermentation fungus</name>
    <name type="synonym">Eurotium cristatum</name>
    <dbReference type="NCBI Taxonomy" id="573508"/>
    <lineage>
        <taxon>Eukaryota</taxon>
        <taxon>Fungi</taxon>
        <taxon>Dikarya</taxon>
        <taxon>Ascomycota</taxon>
        <taxon>Pezizomycotina</taxon>
        <taxon>Eurotiomycetes</taxon>
        <taxon>Eurotiomycetidae</taxon>
        <taxon>Eurotiales</taxon>
        <taxon>Aspergillaceae</taxon>
        <taxon>Aspergillus</taxon>
        <taxon>Aspergillus subgen. Aspergillus</taxon>
    </lineage>
</organism>
<dbReference type="Gene3D" id="1.25.40.10">
    <property type="entry name" value="Tetratricopeptide repeat domain"/>
    <property type="match status" value="2"/>
</dbReference>
<dbReference type="SUPFAM" id="SSF53474">
    <property type="entry name" value="alpha/beta-Hydrolases"/>
    <property type="match status" value="1"/>
</dbReference>
<dbReference type="Gene3D" id="3.40.50.300">
    <property type="entry name" value="P-loop containing nucleotide triphosphate hydrolases"/>
    <property type="match status" value="1"/>
</dbReference>
<dbReference type="EMBL" id="JXNT01000005">
    <property type="protein sequence ID" value="ODM19010.1"/>
    <property type="molecule type" value="Genomic_DNA"/>
</dbReference>
<dbReference type="VEuPathDB" id="FungiDB:SI65_05627"/>
<dbReference type="InterPro" id="IPR029058">
    <property type="entry name" value="AB_hydrolase_fold"/>
</dbReference>
<name>A0A1E3BDG2_ASPCR</name>
<protein>
    <recommendedName>
        <fullName evidence="3">NB-ARC domain-containing protein</fullName>
    </recommendedName>
</protein>
<dbReference type="Gene3D" id="3.40.50.1820">
    <property type="entry name" value="alpha/beta hydrolase"/>
    <property type="match status" value="1"/>
</dbReference>
<dbReference type="AlphaFoldDB" id="A0A1E3BDG2"/>
<comment type="caution">
    <text evidence="1">The sequence shown here is derived from an EMBL/GenBank/DDBJ whole genome shotgun (WGS) entry which is preliminary data.</text>
</comment>
<dbReference type="InterPro" id="IPR027417">
    <property type="entry name" value="P-loop_NTPase"/>
</dbReference>
<dbReference type="Proteomes" id="UP000094569">
    <property type="component" value="Unassembled WGS sequence"/>
</dbReference>
<dbReference type="PANTHER" id="PTHR46082">
    <property type="entry name" value="ATP/GTP-BINDING PROTEIN-RELATED"/>
    <property type="match status" value="1"/>
</dbReference>
<proteinExistence type="predicted"/>
<dbReference type="SUPFAM" id="SSF48452">
    <property type="entry name" value="TPR-like"/>
    <property type="match status" value="3"/>
</dbReference>